<dbReference type="Proteomes" id="UP001055658">
    <property type="component" value="Chromosome"/>
</dbReference>
<dbReference type="RefSeq" id="WP_252085636.1">
    <property type="nucleotide sequence ID" value="NZ_CP092418.1"/>
</dbReference>
<organism evidence="1 2">
    <name type="scientific">Microbulbifer variabilis</name>
    <dbReference type="NCBI Taxonomy" id="266805"/>
    <lineage>
        <taxon>Bacteria</taxon>
        <taxon>Pseudomonadati</taxon>
        <taxon>Pseudomonadota</taxon>
        <taxon>Gammaproteobacteria</taxon>
        <taxon>Cellvibrionales</taxon>
        <taxon>Microbulbiferaceae</taxon>
        <taxon>Microbulbifer</taxon>
    </lineage>
</organism>
<sequence>MDELLNNLDKLAVNNRLESQALEGAKKWVSSKDFDIDNSVTRKFKYEFHANKLCFKHEFKAVPYIETYFNIVLDEVEVGYYCWVSDLNGEVLDDLLVITDRELKCR</sequence>
<keyword evidence="2" id="KW-1185">Reference proteome</keyword>
<gene>
    <name evidence="1" type="ORF">MJO52_09165</name>
</gene>
<evidence type="ECO:0000313" key="2">
    <source>
        <dbReference type="Proteomes" id="UP001055658"/>
    </source>
</evidence>
<evidence type="ECO:0000313" key="1">
    <source>
        <dbReference type="EMBL" id="USD23290.1"/>
    </source>
</evidence>
<reference evidence="1" key="1">
    <citation type="submission" date="2022-02" db="EMBL/GenBank/DDBJ databases">
        <title>Coral-associated bacteria.</title>
        <authorList>
            <person name="Tang K."/>
            <person name="Wang X."/>
        </authorList>
    </citation>
    <scope>NUCLEOTIDE SEQUENCE</scope>
    <source>
        <strain evidence="1">SCSIO 43006</strain>
    </source>
</reference>
<name>A0ABY4VG51_9GAMM</name>
<accession>A0ABY4VG51</accession>
<dbReference type="EMBL" id="CP092418">
    <property type="protein sequence ID" value="USD23290.1"/>
    <property type="molecule type" value="Genomic_DNA"/>
</dbReference>
<protein>
    <submittedName>
        <fullName evidence="1">Uncharacterized protein</fullName>
    </submittedName>
</protein>
<proteinExistence type="predicted"/>